<dbReference type="Pfam" id="PF24764">
    <property type="entry name" value="rva_4"/>
    <property type="match status" value="1"/>
</dbReference>
<sequence>MESKRGMNRGSFLWGRSVHNIRIERLWVDVTRGFGSKWKDFFTALEVYSDLDPSNEEHLWLLHFLFLNKVNQDAALWQKVWNEHRLKLPEGGRASPSQLWYFGQLQKGARGLSDALWDDDDDYLRQDATNDGEEDEHYEMTPEEGGGHMYGVDWTDMDTTPIVQHLRVNHPENMAEVIVEDPACPLNAEGISWLQAVLAKMPDTHSQEGMTLVWEKALEAFERIRTHDDTDGE</sequence>
<gene>
    <name evidence="2" type="ORF">CALVIDRAFT_544596</name>
</gene>
<organism evidence="2 3">
    <name type="scientific">Calocera viscosa (strain TUFC12733)</name>
    <dbReference type="NCBI Taxonomy" id="1330018"/>
    <lineage>
        <taxon>Eukaryota</taxon>
        <taxon>Fungi</taxon>
        <taxon>Dikarya</taxon>
        <taxon>Basidiomycota</taxon>
        <taxon>Agaricomycotina</taxon>
        <taxon>Dacrymycetes</taxon>
        <taxon>Dacrymycetales</taxon>
        <taxon>Dacrymycetaceae</taxon>
        <taxon>Calocera</taxon>
    </lineage>
</organism>
<reference evidence="2 3" key="1">
    <citation type="journal article" date="2016" name="Mol. Biol. Evol.">
        <title>Comparative Genomics of Early-Diverging Mushroom-Forming Fungi Provides Insights into the Origins of Lignocellulose Decay Capabilities.</title>
        <authorList>
            <person name="Nagy L.G."/>
            <person name="Riley R."/>
            <person name="Tritt A."/>
            <person name="Adam C."/>
            <person name="Daum C."/>
            <person name="Floudas D."/>
            <person name="Sun H."/>
            <person name="Yadav J.S."/>
            <person name="Pangilinan J."/>
            <person name="Larsson K.H."/>
            <person name="Matsuura K."/>
            <person name="Barry K."/>
            <person name="Labutti K."/>
            <person name="Kuo R."/>
            <person name="Ohm R.A."/>
            <person name="Bhattacharya S.S."/>
            <person name="Shirouzu T."/>
            <person name="Yoshinaga Y."/>
            <person name="Martin F.M."/>
            <person name="Grigoriev I.V."/>
            <person name="Hibbett D.S."/>
        </authorList>
    </citation>
    <scope>NUCLEOTIDE SEQUENCE [LARGE SCALE GENOMIC DNA]</scope>
    <source>
        <strain evidence="2 3">TUFC12733</strain>
    </source>
</reference>
<accession>A0A167PX97</accession>
<feature type="domain" description="Integrase core" evidence="1">
    <location>
        <begin position="1"/>
        <end position="108"/>
    </location>
</feature>
<evidence type="ECO:0000259" key="1">
    <source>
        <dbReference type="Pfam" id="PF24764"/>
    </source>
</evidence>
<evidence type="ECO:0000313" key="2">
    <source>
        <dbReference type="EMBL" id="KZO99214.1"/>
    </source>
</evidence>
<dbReference type="PANTHER" id="PTHR46791:SF4">
    <property type="match status" value="1"/>
</dbReference>
<dbReference type="OrthoDB" id="3353107at2759"/>
<evidence type="ECO:0000313" key="3">
    <source>
        <dbReference type="Proteomes" id="UP000076738"/>
    </source>
</evidence>
<dbReference type="AlphaFoldDB" id="A0A167PX97"/>
<dbReference type="InterPro" id="IPR058913">
    <property type="entry name" value="Integrase_dom_put"/>
</dbReference>
<proteinExistence type="predicted"/>
<keyword evidence="3" id="KW-1185">Reference proteome</keyword>
<name>A0A167PX97_CALVF</name>
<dbReference type="STRING" id="1330018.A0A167PX97"/>
<dbReference type="PANTHER" id="PTHR46791">
    <property type="entry name" value="EXPRESSED PROTEIN"/>
    <property type="match status" value="1"/>
</dbReference>
<dbReference type="EMBL" id="KV417273">
    <property type="protein sequence ID" value="KZO99214.1"/>
    <property type="molecule type" value="Genomic_DNA"/>
</dbReference>
<protein>
    <recommendedName>
        <fullName evidence="1">Integrase core domain-containing protein</fullName>
    </recommendedName>
</protein>
<dbReference type="Proteomes" id="UP000076738">
    <property type="component" value="Unassembled WGS sequence"/>
</dbReference>